<dbReference type="AlphaFoldDB" id="A0A517YV06"/>
<proteinExistence type="predicted"/>
<reference evidence="2 3" key="1">
    <citation type="submission" date="2019-02" db="EMBL/GenBank/DDBJ databases">
        <title>Deep-cultivation of Planctomycetes and their phenomic and genomic characterization uncovers novel biology.</title>
        <authorList>
            <person name="Wiegand S."/>
            <person name="Jogler M."/>
            <person name="Boedeker C."/>
            <person name="Pinto D."/>
            <person name="Vollmers J."/>
            <person name="Rivas-Marin E."/>
            <person name="Kohn T."/>
            <person name="Peeters S.H."/>
            <person name="Heuer A."/>
            <person name="Rast P."/>
            <person name="Oberbeckmann S."/>
            <person name="Bunk B."/>
            <person name="Jeske O."/>
            <person name="Meyerdierks A."/>
            <person name="Storesund J.E."/>
            <person name="Kallscheuer N."/>
            <person name="Luecker S."/>
            <person name="Lage O.M."/>
            <person name="Pohl T."/>
            <person name="Merkel B.J."/>
            <person name="Hornburger P."/>
            <person name="Mueller R.-W."/>
            <person name="Bruemmer F."/>
            <person name="Labrenz M."/>
            <person name="Spormann A.M."/>
            <person name="Op den Camp H."/>
            <person name="Overmann J."/>
            <person name="Amann R."/>
            <person name="Jetten M.S.M."/>
            <person name="Mascher T."/>
            <person name="Medema M.H."/>
            <person name="Devos D.P."/>
            <person name="Kaster A.-K."/>
            <person name="Ovreas L."/>
            <person name="Rohde M."/>
            <person name="Galperin M.Y."/>
            <person name="Jogler C."/>
        </authorList>
    </citation>
    <scope>NUCLEOTIDE SEQUENCE [LARGE SCALE GENOMIC DNA]</scope>
    <source>
        <strain evidence="2 3">KS4</strain>
    </source>
</reference>
<evidence type="ECO:0000313" key="3">
    <source>
        <dbReference type="Proteomes" id="UP000317369"/>
    </source>
</evidence>
<name>A0A517YV06_9BACT</name>
<dbReference type="SUPFAM" id="SSF141371">
    <property type="entry name" value="PilZ domain-like"/>
    <property type="match status" value="1"/>
</dbReference>
<dbReference type="KEGG" id="pcor:KS4_20920"/>
<dbReference type="OrthoDB" id="9940125at2"/>
<gene>
    <name evidence="2" type="ORF">KS4_20920</name>
</gene>
<keyword evidence="3" id="KW-1185">Reference proteome</keyword>
<feature type="domain" description="PilZ" evidence="1">
    <location>
        <begin position="6"/>
        <end position="98"/>
    </location>
</feature>
<dbReference type="InterPro" id="IPR009875">
    <property type="entry name" value="PilZ_domain"/>
</dbReference>
<sequence length="107" mass="11869">MYHVPERRKDLRIRIARSVKIYNHLTGKYLAGKTLDVSAGGAMIVFGQHAKLHPGQRIQVGIARDARQALLAAEDMLDATVIRSLSQSLGVRVAIEFDERRSMSKAA</sequence>
<organism evidence="2 3">
    <name type="scientific">Poriferisphaera corsica</name>
    <dbReference type="NCBI Taxonomy" id="2528020"/>
    <lineage>
        <taxon>Bacteria</taxon>
        <taxon>Pseudomonadati</taxon>
        <taxon>Planctomycetota</taxon>
        <taxon>Phycisphaerae</taxon>
        <taxon>Phycisphaerales</taxon>
        <taxon>Phycisphaeraceae</taxon>
        <taxon>Poriferisphaera</taxon>
    </lineage>
</organism>
<evidence type="ECO:0000313" key="2">
    <source>
        <dbReference type="EMBL" id="QDU34030.1"/>
    </source>
</evidence>
<dbReference type="Proteomes" id="UP000317369">
    <property type="component" value="Chromosome"/>
</dbReference>
<dbReference type="GO" id="GO:0035438">
    <property type="term" value="F:cyclic-di-GMP binding"/>
    <property type="evidence" value="ECO:0007669"/>
    <property type="project" value="InterPro"/>
</dbReference>
<dbReference type="Gene3D" id="2.40.10.220">
    <property type="entry name" value="predicted glycosyltransferase like domains"/>
    <property type="match status" value="1"/>
</dbReference>
<dbReference type="EMBL" id="CP036425">
    <property type="protein sequence ID" value="QDU34030.1"/>
    <property type="molecule type" value="Genomic_DNA"/>
</dbReference>
<protein>
    <submittedName>
        <fullName evidence="2">PilZ domain protein</fullName>
    </submittedName>
</protein>
<dbReference type="Pfam" id="PF07238">
    <property type="entry name" value="PilZ"/>
    <property type="match status" value="1"/>
</dbReference>
<evidence type="ECO:0000259" key="1">
    <source>
        <dbReference type="Pfam" id="PF07238"/>
    </source>
</evidence>
<accession>A0A517YV06</accession>
<dbReference type="RefSeq" id="WP_145077547.1">
    <property type="nucleotide sequence ID" value="NZ_CP036425.1"/>
</dbReference>